<dbReference type="Proteomes" id="UP001152561">
    <property type="component" value="Unassembled WGS sequence"/>
</dbReference>
<proteinExistence type="predicted"/>
<organism evidence="1 2">
    <name type="scientific">Anisodus acutangulus</name>
    <dbReference type="NCBI Taxonomy" id="402998"/>
    <lineage>
        <taxon>Eukaryota</taxon>
        <taxon>Viridiplantae</taxon>
        <taxon>Streptophyta</taxon>
        <taxon>Embryophyta</taxon>
        <taxon>Tracheophyta</taxon>
        <taxon>Spermatophyta</taxon>
        <taxon>Magnoliopsida</taxon>
        <taxon>eudicotyledons</taxon>
        <taxon>Gunneridae</taxon>
        <taxon>Pentapetalae</taxon>
        <taxon>asterids</taxon>
        <taxon>lamiids</taxon>
        <taxon>Solanales</taxon>
        <taxon>Solanaceae</taxon>
        <taxon>Solanoideae</taxon>
        <taxon>Hyoscyameae</taxon>
        <taxon>Anisodus</taxon>
    </lineage>
</organism>
<dbReference type="EMBL" id="JAJAGQ010000019">
    <property type="protein sequence ID" value="KAJ8534340.1"/>
    <property type="molecule type" value="Genomic_DNA"/>
</dbReference>
<keyword evidence="2" id="KW-1185">Reference proteome</keyword>
<sequence length="81" mass="9588">MFIIFIFKISKTHCTIYKYPKSCQLHNTLLTPKFSTFCVSFASRSFPQFSQILQSTYCGKLFLSIQFESLEVRKLEIYAWI</sequence>
<name>A0A9Q1LGL8_9SOLA</name>
<evidence type="ECO:0000313" key="2">
    <source>
        <dbReference type="Proteomes" id="UP001152561"/>
    </source>
</evidence>
<evidence type="ECO:0000313" key="1">
    <source>
        <dbReference type="EMBL" id="KAJ8534340.1"/>
    </source>
</evidence>
<protein>
    <submittedName>
        <fullName evidence="1">Uncharacterized protein</fullName>
    </submittedName>
</protein>
<dbReference type="AlphaFoldDB" id="A0A9Q1LGL8"/>
<reference evidence="2" key="1">
    <citation type="journal article" date="2023" name="Proc. Natl. Acad. Sci. U.S.A.">
        <title>Genomic and structural basis for evolution of tropane alkaloid biosynthesis.</title>
        <authorList>
            <person name="Wanga Y.-J."/>
            <person name="Taina T."/>
            <person name="Yua J.-Y."/>
            <person name="Lia J."/>
            <person name="Xua B."/>
            <person name="Chenc J."/>
            <person name="D'Auriad J.C."/>
            <person name="Huanga J.-P."/>
            <person name="Huanga S.-X."/>
        </authorList>
    </citation>
    <scope>NUCLEOTIDE SEQUENCE [LARGE SCALE GENOMIC DNA]</scope>
    <source>
        <strain evidence="2">cv. KIB-2019</strain>
    </source>
</reference>
<comment type="caution">
    <text evidence="1">The sequence shown here is derived from an EMBL/GenBank/DDBJ whole genome shotgun (WGS) entry which is preliminary data.</text>
</comment>
<gene>
    <name evidence="1" type="ORF">K7X08_007664</name>
</gene>
<accession>A0A9Q1LGL8</accession>